<organism evidence="2 3">
    <name type="scientific">Cryoendolithus antarcticus</name>
    <dbReference type="NCBI Taxonomy" id="1507870"/>
    <lineage>
        <taxon>Eukaryota</taxon>
        <taxon>Fungi</taxon>
        <taxon>Dikarya</taxon>
        <taxon>Ascomycota</taxon>
        <taxon>Pezizomycotina</taxon>
        <taxon>Dothideomycetes</taxon>
        <taxon>Dothideomycetidae</taxon>
        <taxon>Cladosporiales</taxon>
        <taxon>Cladosporiaceae</taxon>
        <taxon>Cryoendolithus</taxon>
    </lineage>
</organism>
<keyword evidence="1" id="KW-0732">Signal</keyword>
<proteinExistence type="predicted"/>
<dbReference type="InterPro" id="IPR040632">
    <property type="entry name" value="Sulfotransfer_4"/>
</dbReference>
<dbReference type="OrthoDB" id="408152at2759"/>
<sequence>MRISVSAALCALLIVLLLTCVEIAQPPADLKPKVFVIGLSKTGTTSLGDALHMLGYKRLGWKDIRSRQLVQACIHGDLAPIVGQTKYYDAFEDLPWPYLYREMAELYPDARFILSLRRDDQTWLRSMERHLMRGRWSPYAHFYGADVYPGNEEMILQSYQNHTQTVRAFFCDKPHRFLEIVVDDGDANWAALIRFLGNPSDDLSMGAFPKSNTAAHWQTGLELTDQLHWLWRWIITTIEEQSSSWMYEKRQASVRAVLTLLWKAIDVVEQACSELYYHSGSAGVSSQDVLPSSRLHSKATVNTTIPQTPPPYSN</sequence>
<dbReference type="Gene3D" id="3.40.50.300">
    <property type="entry name" value="P-loop containing nucleotide triphosphate hydrolases"/>
    <property type="match status" value="1"/>
</dbReference>
<keyword evidence="3" id="KW-1185">Reference proteome</keyword>
<dbReference type="PANTHER" id="PTHR36978:SF4">
    <property type="entry name" value="P-LOOP CONTAINING NUCLEOSIDE TRIPHOSPHATE HYDROLASE PROTEIN"/>
    <property type="match status" value="1"/>
</dbReference>
<dbReference type="Pfam" id="PF17784">
    <property type="entry name" value="Sulfotransfer_4"/>
    <property type="match status" value="2"/>
</dbReference>
<feature type="chain" id="PRO_5012076749" description="Sulfotransferase domain-containing protein" evidence="1">
    <location>
        <begin position="24"/>
        <end position="314"/>
    </location>
</feature>
<evidence type="ECO:0008006" key="4">
    <source>
        <dbReference type="Google" id="ProtNLM"/>
    </source>
</evidence>
<dbReference type="PANTHER" id="PTHR36978">
    <property type="entry name" value="P-LOOP CONTAINING NUCLEOTIDE TRIPHOSPHATE HYDROLASE"/>
    <property type="match status" value="1"/>
</dbReference>
<gene>
    <name evidence="2" type="ORF">B0A48_11513</name>
</gene>
<dbReference type="SUPFAM" id="SSF52540">
    <property type="entry name" value="P-loop containing nucleoside triphosphate hydrolases"/>
    <property type="match status" value="1"/>
</dbReference>
<reference evidence="3" key="1">
    <citation type="submission" date="2017-03" db="EMBL/GenBank/DDBJ databases">
        <title>Genomes of endolithic fungi from Antarctica.</title>
        <authorList>
            <person name="Coleine C."/>
            <person name="Masonjones S."/>
            <person name="Stajich J.E."/>
        </authorList>
    </citation>
    <scope>NUCLEOTIDE SEQUENCE [LARGE SCALE GENOMIC DNA]</scope>
    <source>
        <strain evidence="3">CCFEE 5527</strain>
    </source>
</reference>
<dbReference type="AlphaFoldDB" id="A0A1V8SVQ2"/>
<name>A0A1V8SVQ2_9PEZI</name>
<feature type="signal peptide" evidence="1">
    <location>
        <begin position="1"/>
        <end position="23"/>
    </location>
</feature>
<dbReference type="EMBL" id="NAJO01000025">
    <property type="protein sequence ID" value="OQO03257.1"/>
    <property type="molecule type" value="Genomic_DNA"/>
</dbReference>
<dbReference type="Proteomes" id="UP000192596">
    <property type="component" value="Unassembled WGS sequence"/>
</dbReference>
<dbReference type="InterPro" id="IPR027417">
    <property type="entry name" value="P-loop_NTPase"/>
</dbReference>
<evidence type="ECO:0000313" key="3">
    <source>
        <dbReference type="Proteomes" id="UP000192596"/>
    </source>
</evidence>
<evidence type="ECO:0000313" key="2">
    <source>
        <dbReference type="EMBL" id="OQO03257.1"/>
    </source>
</evidence>
<comment type="caution">
    <text evidence="2">The sequence shown here is derived from an EMBL/GenBank/DDBJ whole genome shotgun (WGS) entry which is preliminary data.</text>
</comment>
<dbReference type="InParanoid" id="A0A1V8SVQ2"/>
<protein>
    <recommendedName>
        <fullName evidence="4">Sulfotransferase domain-containing protein</fullName>
    </recommendedName>
</protein>
<evidence type="ECO:0000256" key="1">
    <source>
        <dbReference type="SAM" id="SignalP"/>
    </source>
</evidence>
<accession>A0A1V8SVQ2</accession>